<dbReference type="SUPFAM" id="SSF56281">
    <property type="entry name" value="Metallo-hydrolase/oxidoreductase"/>
    <property type="match status" value="1"/>
</dbReference>
<proteinExistence type="predicted"/>
<dbReference type="GO" id="GO:0016787">
    <property type="term" value="F:hydrolase activity"/>
    <property type="evidence" value="ECO:0007669"/>
    <property type="project" value="UniProtKB-KW"/>
</dbReference>
<evidence type="ECO:0000313" key="2">
    <source>
        <dbReference type="EMBL" id="PFE08917.1"/>
    </source>
</evidence>
<keyword evidence="2" id="KW-0378">Hydrolase</keyword>
<organism evidence="2 3">
    <name type="scientific">Bacillus cereus</name>
    <dbReference type="NCBI Taxonomy" id="1396"/>
    <lineage>
        <taxon>Bacteria</taxon>
        <taxon>Bacillati</taxon>
        <taxon>Bacillota</taxon>
        <taxon>Bacilli</taxon>
        <taxon>Bacillales</taxon>
        <taxon>Bacillaceae</taxon>
        <taxon>Bacillus</taxon>
        <taxon>Bacillus cereus group</taxon>
    </lineage>
</organism>
<dbReference type="InterPro" id="IPR001279">
    <property type="entry name" value="Metallo-B-lactamas"/>
</dbReference>
<gene>
    <name evidence="2" type="ORF">CN307_27310</name>
</gene>
<comment type="caution">
    <text evidence="2">The sequence shown here is derived from an EMBL/GenBank/DDBJ whole genome shotgun (WGS) entry which is preliminary data.</text>
</comment>
<sequence length="238" mass="27186">MELRKLTDRVFYTMFSKESDRPVLGYINGQNYSLMVDSGNSKNHVELFNEAVRNEGLRKPEGIVITHWHWDHTFGMHAVEGITITHKKTNDKLTELAMWEWTDSEMKKRLAEGVEIEFADTCIRKEYPLLSEIRVVTSDISFNGYMEIDLGGIVAQLHHVTSPHSDDSVCIFVPQERVLFIGDAVGVDYYNNNHLDKDKLSSLIKAIEGFDFDICVVGHAKPVSKLEIVNIMNSLLIR</sequence>
<accession>A0A2A8ZSR7</accession>
<reference evidence="2 3" key="1">
    <citation type="submission" date="2017-09" db="EMBL/GenBank/DDBJ databases">
        <title>Large-scale bioinformatics analysis of Bacillus genomes uncovers conserved roles of natural products in bacterial physiology.</title>
        <authorList>
            <consortium name="Agbiome Team Llc"/>
            <person name="Bleich R.M."/>
            <person name="Grubbs K.J."/>
            <person name="Santa Maria K.C."/>
            <person name="Allen S.E."/>
            <person name="Farag S."/>
            <person name="Shank E.A."/>
            <person name="Bowers A."/>
        </authorList>
    </citation>
    <scope>NUCLEOTIDE SEQUENCE [LARGE SCALE GENOMIC DNA]</scope>
    <source>
        <strain evidence="2 3">AFS022681</strain>
    </source>
</reference>
<evidence type="ECO:0000259" key="1">
    <source>
        <dbReference type="SMART" id="SM00849"/>
    </source>
</evidence>
<dbReference type="Pfam" id="PF00753">
    <property type="entry name" value="Lactamase_B"/>
    <property type="match status" value="1"/>
</dbReference>
<dbReference type="Proteomes" id="UP000220032">
    <property type="component" value="Unassembled WGS sequence"/>
</dbReference>
<dbReference type="SMART" id="SM00849">
    <property type="entry name" value="Lactamase_B"/>
    <property type="match status" value="1"/>
</dbReference>
<dbReference type="Gene3D" id="3.60.15.10">
    <property type="entry name" value="Ribonuclease Z/Hydroxyacylglutathione hydrolase-like"/>
    <property type="match status" value="1"/>
</dbReference>
<name>A0A2A8ZSR7_BACCE</name>
<dbReference type="PANTHER" id="PTHR42951:SF4">
    <property type="entry name" value="ACYL-COENZYME A THIOESTERASE MBLAC2"/>
    <property type="match status" value="1"/>
</dbReference>
<evidence type="ECO:0000313" key="3">
    <source>
        <dbReference type="Proteomes" id="UP000220032"/>
    </source>
</evidence>
<dbReference type="PANTHER" id="PTHR42951">
    <property type="entry name" value="METALLO-BETA-LACTAMASE DOMAIN-CONTAINING"/>
    <property type="match status" value="1"/>
</dbReference>
<feature type="domain" description="Metallo-beta-lactamase" evidence="1">
    <location>
        <begin position="21"/>
        <end position="219"/>
    </location>
</feature>
<dbReference type="InterPro" id="IPR036866">
    <property type="entry name" value="RibonucZ/Hydroxyglut_hydro"/>
</dbReference>
<dbReference type="RefSeq" id="WP_098343757.1">
    <property type="nucleotide sequence ID" value="NZ_NTRR01000058.1"/>
</dbReference>
<dbReference type="InterPro" id="IPR050855">
    <property type="entry name" value="NDM-1-like"/>
</dbReference>
<dbReference type="EMBL" id="NTRR01000058">
    <property type="protein sequence ID" value="PFE08917.1"/>
    <property type="molecule type" value="Genomic_DNA"/>
</dbReference>
<protein>
    <submittedName>
        <fullName evidence="2">MBL fold hydrolase</fullName>
    </submittedName>
</protein>
<dbReference type="AlphaFoldDB" id="A0A2A8ZSR7"/>